<proteinExistence type="predicted"/>
<comment type="caution">
    <text evidence="1">The sequence shown here is derived from an EMBL/GenBank/DDBJ whole genome shotgun (WGS) entry which is preliminary data.</text>
</comment>
<dbReference type="Proteomes" id="UP001139981">
    <property type="component" value="Unassembled WGS sequence"/>
</dbReference>
<organism evidence="1 2">
    <name type="scientific">Coemansia aciculifera</name>
    <dbReference type="NCBI Taxonomy" id="417176"/>
    <lineage>
        <taxon>Eukaryota</taxon>
        <taxon>Fungi</taxon>
        <taxon>Fungi incertae sedis</taxon>
        <taxon>Zoopagomycota</taxon>
        <taxon>Kickxellomycotina</taxon>
        <taxon>Kickxellomycetes</taxon>
        <taxon>Kickxellales</taxon>
        <taxon>Kickxellaceae</taxon>
        <taxon>Coemansia</taxon>
    </lineage>
</organism>
<reference evidence="1" key="1">
    <citation type="submission" date="2022-07" db="EMBL/GenBank/DDBJ databases">
        <title>Phylogenomic reconstructions and comparative analyses of Kickxellomycotina fungi.</title>
        <authorList>
            <person name="Reynolds N.K."/>
            <person name="Stajich J.E."/>
            <person name="Barry K."/>
            <person name="Grigoriev I.V."/>
            <person name="Crous P."/>
            <person name="Smith M.E."/>
        </authorList>
    </citation>
    <scope>NUCLEOTIDE SEQUENCE</scope>
    <source>
        <strain evidence="1">CBS 190363</strain>
    </source>
</reference>
<evidence type="ECO:0000313" key="1">
    <source>
        <dbReference type="EMBL" id="KAJ2892538.1"/>
    </source>
</evidence>
<gene>
    <name evidence="1" type="primary">rtf2</name>
    <name evidence="1" type="ORF">IWW38_003183</name>
</gene>
<evidence type="ECO:0000313" key="2">
    <source>
        <dbReference type="Proteomes" id="UP001139981"/>
    </source>
</evidence>
<dbReference type="EMBL" id="JANBVB010000711">
    <property type="protein sequence ID" value="KAJ2892538.1"/>
    <property type="molecule type" value="Genomic_DNA"/>
</dbReference>
<keyword evidence="2" id="KW-1185">Reference proteome</keyword>
<sequence>MGNDGGSIPRRNEMVREKKKDERADRKNQNIALNYYCALSKQRLQEPIVGDELGRLYNRESILEYLLDRKAFGDGHSICDNIQSLKDVKTLNVMPNPAFSKAENAKGLSFDEQPTAPFVCPITMKEMNGNSGFEFIWSCGCVFSAQARRELPDSTTCFVCEKPFVSADVVPINSTDPAVLDKLKERIAARKQGKKKSKAKTKSRKRIHENGCNSVTIPATDEGAKTTKLQRTAA</sequence>
<accession>A0ACC1M2Y7</accession>
<protein>
    <submittedName>
        <fullName evidence="1">Replication termination factor 2</fullName>
    </submittedName>
</protein>
<name>A0ACC1M2Y7_9FUNG</name>